<keyword evidence="2" id="KW-0805">Transcription regulation</keyword>
<evidence type="ECO:0000256" key="3">
    <source>
        <dbReference type="ARBA" id="ARBA00023125"/>
    </source>
</evidence>
<evidence type="ECO:0000256" key="7">
    <source>
        <dbReference type="ARBA" id="ARBA00038021"/>
    </source>
</evidence>
<proteinExistence type="inferred from homology"/>
<dbReference type="SUPFAM" id="SSF46689">
    <property type="entry name" value="Homeodomain-like"/>
    <property type="match status" value="1"/>
</dbReference>
<dbReference type="Gene3D" id="1.10.10.60">
    <property type="entry name" value="Homeodomain-like"/>
    <property type="match status" value="1"/>
</dbReference>
<evidence type="ECO:0000256" key="2">
    <source>
        <dbReference type="ARBA" id="ARBA00023015"/>
    </source>
</evidence>
<protein>
    <submittedName>
        <fullName evidence="11">Homeobox protein TGIF2</fullName>
    </submittedName>
</protein>
<gene>
    <name evidence="11" type="ORF">BV898_15100</name>
</gene>
<evidence type="ECO:0000256" key="9">
    <source>
        <dbReference type="SAM" id="MobiDB-lite"/>
    </source>
</evidence>
<dbReference type="SMART" id="SM00389">
    <property type="entry name" value="HOX"/>
    <property type="match status" value="1"/>
</dbReference>
<keyword evidence="12" id="KW-1185">Reference proteome</keyword>
<dbReference type="CDD" id="cd00086">
    <property type="entry name" value="homeodomain"/>
    <property type="match status" value="1"/>
</dbReference>
<dbReference type="AlphaFoldDB" id="A0A9X6NJM8"/>
<evidence type="ECO:0000259" key="10">
    <source>
        <dbReference type="PROSITE" id="PS50071"/>
    </source>
</evidence>
<dbReference type="InterPro" id="IPR008422">
    <property type="entry name" value="KN_HD"/>
</dbReference>
<dbReference type="FunFam" id="1.10.10.60:FF:000059">
    <property type="entry name" value="TGFB-induced factor homeobox 1"/>
    <property type="match status" value="1"/>
</dbReference>
<comment type="caution">
    <text evidence="11">The sequence shown here is derived from an EMBL/GenBank/DDBJ whole genome shotgun (WGS) entry which is preliminary data.</text>
</comment>
<feature type="region of interest" description="Disordered" evidence="9">
    <location>
        <begin position="1"/>
        <end position="73"/>
    </location>
</feature>
<feature type="compositionally biased region" description="Basic and acidic residues" evidence="9">
    <location>
        <begin position="54"/>
        <end position="68"/>
    </location>
</feature>
<dbReference type="GO" id="GO:0000987">
    <property type="term" value="F:cis-regulatory region sequence-specific DNA binding"/>
    <property type="evidence" value="ECO:0007669"/>
    <property type="project" value="UniProtKB-ARBA"/>
</dbReference>
<accession>A0A9X6NJM8</accession>
<comment type="subcellular location">
    <subcellularLocation>
        <location evidence="1 8">Nucleus</location>
    </subcellularLocation>
</comment>
<name>A0A9X6NJM8_HYPEX</name>
<evidence type="ECO:0000313" key="12">
    <source>
        <dbReference type="Proteomes" id="UP000192578"/>
    </source>
</evidence>
<keyword evidence="3 8" id="KW-0238">DNA-binding</keyword>
<dbReference type="InterPro" id="IPR050224">
    <property type="entry name" value="TALE_homeobox"/>
</dbReference>
<dbReference type="OrthoDB" id="10056939at2759"/>
<keyword evidence="5" id="KW-0804">Transcription</keyword>
<dbReference type="EMBL" id="MTYJ01000196">
    <property type="protein sequence ID" value="OWA50589.1"/>
    <property type="molecule type" value="Genomic_DNA"/>
</dbReference>
<feature type="domain" description="Homeobox" evidence="10">
    <location>
        <begin position="66"/>
        <end position="129"/>
    </location>
</feature>
<comment type="similarity">
    <text evidence="7">Belongs to the TALE/TGIF homeobox family.</text>
</comment>
<feature type="DNA-binding region" description="Homeobox" evidence="8">
    <location>
        <begin position="68"/>
        <end position="130"/>
    </location>
</feature>
<evidence type="ECO:0000256" key="4">
    <source>
        <dbReference type="ARBA" id="ARBA00023155"/>
    </source>
</evidence>
<dbReference type="InterPro" id="IPR009057">
    <property type="entry name" value="Homeodomain-like_sf"/>
</dbReference>
<dbReference type="GO" id="GO:0006355">
    <property type="term" value="P:regulation of DNA-templated transcription"/>
    <property type="evidence" value="ECO:0007669"/>
    <property type="project" value="InterPro"/>
</dbReference>
<organism evidence="11 12">
    <name type="scientific">Hypsibius exemplaris</name>
    <name type="common">Freshwater tardigrade</name>
    <dbReference type="NCBI Taxonomy" id="2072580"/>
    <lineage>
        <taxon>Eukaryota</taxon>
        <taxon>Metazoa</taxon>
        <taxon>Ecdysozoa</taxon>
        <taxon>Tardigrada</taxon>
        <taxon>Eutardigrada</taxon>
        <taxon>Parachela</taxon>
        <taxon>Hypsibioidea</taxon>
        <taxon>Hypsibiidae</taxon>
        <taxon>Hypsibius</taxon>
    </lineage>
</organism>
<dbReference type="PANTHER" id="PTHR11850">
    <property type="entry name" value="HOMEOBOX PROTEIN TRANSCRIPTION FACTORS"/>
    <property type="match status" value="1"/>
</dbReference>
<dbReference type="PROSITE" id="PS50071">
    <property type="entry name" value="HOMEOBOX_2"/>
    <property type="match status" value="1"/>
</dbReference>
<reference evidence="12" key="1">
    <citation type="submission" date="2017-01" db="EMBL/GenBank/DDBJ databases">
        <title>Comparative genomics of anhydrobiosis in the tardigrade Hypsibius dujardini.</title>
        <authorList>
            <person name="Yoshida Y."/>
            <person name="Koutsovoulos G."/>
            <person name="Laetsch D."/>
            <person name="Stevens L."/>
            <person name="Kumar S."/>
            <person name="Horikawa D."/>
            <person name="Ishino K."/>
            <person name="Komine S."/>
            <person name="Tomita M."/>
            <person name="Blaxter M."/>
            <person name="Arakawa K."/>
        </authorList>
    </citation>
    <scope>NUCLEOTIDE SEQUENCE [LARGE SCALE GENOMIC DNA]</scope>
    <source>
        <strain evidence="12">Z151</strain>
    </source>
</reference>
<dbReference type="Pfam" id="PF05920">
    <property type="entry name" value="Homeobox_KN"/>
    <property type="match status" value="1"/>
</dbReference>
<evidence type="ECO:0000256" key="6">
    <source>
        <dbReference type="ARBA" id="ARBA00023242"/>
    </source>
</evidence>
<evidence type="ECO:0000256" key="5">
    <source>
        <dbReference type="ARBA" id="ARBA00023163"/>
    </source>
</evidence>
<dbReference type="Proteomes" id="UP000192578">
    <property type="component" value="Unassembled WGS sequence"/>
</dbReference>
<evidence type="ECO:0000313" key="11">
    <source>
        <dbReference type="EMBL" id="OWA50589.1"/>
    </source>
</evidence>
<keyword evidence="4 8" id="KW-0371">Homeobox</keyword>
<dbReference type="GO" id="GO:0005634">
    <property type="term" value="C:nucleus"/>
    <property type="evidence" value="ECO:0007669"/>
    <property type="project" value="UniProtKB-SubCell"/>
</dbReference>
<dbReference type="InterPro" id="IPR001356">
    <property type="entry name" value="HD"/>
</dbReference>
<keyword evidence="6 8" id="KW-0539">Nucleus</keyword>
<evidence type="ECO:0000256" key="1">
    <source>
        <dbReference type="ARBA" id="ARBA00004123"/>
    </source>
</evidence>
<sequence length="261" mass="29684">MAPLHKTSGFLAGRPILDRDRKDSQGMSMTDSDMESISAGGSHSEGDLDVMLMNEDHDSGDGRREGNLKKRRGNLPKEAVKVLRQWLWEHRYNAYPSDAEKADLARHADLTVLQVCNWFINARRRILPEIISSEGFNPAEFTISRKNGRTKRLHPQVQQERMLQETLRKSQQRSLHFYTQYMAATAPAAHFHPQQHLRQPSQLLTPSPALVRPTAVPAGWYPSWGSALHSLHPCFYSNMQMLAHVAAAESAHLRDNFKHHP</sequence>
<evidence type="ECO:0000256" key="8">
    <source>
        <dbReference type="PROSITE-ProRule" id="PRU00108"/>
    </source>
</evidence>